<dbReference type="AlphaFoldDB" id="A0A2A5T0E6"/>
<dbReference type="Proteomes" id="UP000219020">
    <property type="component" value="Unassembled WGS sequence"/>
</dbReference>
<protein>
    <submittedName>
        <fullName evidence="1">Uncharacterized protein</fullName>
    </submittedName>
</protein>
<name>A0A2A5T0E6_9GAMM</name>
<evidence type="ECO:0000313" key="2">
    <source>
        <dbReference type="Proteomes" id="UP000219020"/>
    </source>
</evidence>
<comment type="caution">
    <text evidence="1">The sequence shown here is derived from an EMBL/GenBank/DDBJ whole genome shotgun (WGS) entry which is preliminary data.</text>
</comment>
<evidence type="ECO:0000313" key="1">
    <source>
        <dbReference type="EMBL" id="PCS21634.1"/>
    </source>
</evidence>
<gene>
    <name evidence="1" type="ORF">BTN49_2795</name>
</gene>
<keyword evidence="2" id="KW-1185">Reference proteome</keyword>
<reference evidence="2" key="1">
    <citation type="submission" date="2017-04" db="EMBL/GenBank/DDBJ databases">
        <title>Genome evolution of the luminous symbionts of deep sea anglerfish.</title>
        <authorList>
            <person name="Hendry T.A."/>
        </authorList>
    </citation>
    <scope>NUCLEOTIDE SEQUENCE [LARGE SCALE GENOMIC DNA]</scope>
</reference>
<organism evidence="1 2">
    <name type="scientific">Candidatus Enterovibrio escicola</name>
    <dbReference type="NCBI Taxonomy" id="1927127"/>
    <lineage>
        <taxon>Bacteria</taxon>
        <taxon>Pseudomonadati</taxon>
        <taxon>Pseudomonadota</taxon>
        <taxon>Gammaproteobacteria</taxon>
        <taxon>Vibrionales</taxon>
        <taxon>Vibrionaceae</taxon>
        <taxon>Enterovibrio</taxon>
    </lineage>
</organism>
<proteinExistence type="predicted"/>
<dbReference type="EMBL" id="NBYY01000032">
    <property type="protein sequence ID" value="PCS21634.1"/>
    <property type="molecule type" value="Genomic_DNA"/>
</dbReference>
<accession>A0A2A5T0E6</accession>
<sequence>MCNDSELRQKWIIPSMLSVSLPYGMASVRQYHCKLPVK</sequence>